<evidence type="ECO:0008006" key="3">
    <source>
        <dbReference type="Google" id="ProtNLM"/>
    </source>
</evidence>
<gene>
    <name evidence="1" type="ORF">SAMN05421881_100876</name>
</gene>
<reference evidence="1 2" key="1">
    <citation type="submission" date="2016-10" db="EMBL/GenBank/DDBJ databases">
        <authorList>
            <person name="de Groot N.N."/>
        </authorList>
    </citation>
    <scope>NUCLEOTIDE SEQUENCE [LARGE SCALE GENOMIC DNA]</scope>
    <source>
        <strain evidence="1 2">Nm1</strain>
    </source>
</reference>
<keyword evidence="2" id="KW-1185">Reference proteome</keyword>
<dbReference type="OrthoDB" id="828244at2"/>
<name>A0A1H3ENB4_9PROT</name>
<proteinExistence type="predicted"/>
<dbReference type="EMBL" id="FNOY01000008">
    <property type="protein sequence ID" value="SDX79449.1"/>
    <property type="molecule type" value="Genomic_DNA"/>
</dbReference>
<sequence>MPFHINNWNEVSRHYTGALLLGNGASRAVDDRFDYGSLVQHAFDHGLLAGDVQNLFRFFQTEDFELVLRLVWQASNVNKSLNIPDNQTHNAYVRVRDTLIQAVRDVHPEYQDVSVKIPIIYEFVKRFDTVISLNYDLILYWAVMYGLDIQDRCSLKDCFVQGVFDEDWRRLRQPINGNNSVTLAFYPHGSLVLARNLVESEFKLTGNGIGLLEAILQGWETEQYVPLFVSEGTAQQKIKSIHGSSYLSTIYREVLTSTQSLKYIG</sequence>
<dbReference type="AlphaFoldDB" id="A0A1H3ENB4"/>
<evidence type="ECO:0000313" key="2">
    <source>
        <dbReference type="Proteomes" id="UP000198640"/>
    </source>
</evidence>
<accession>A0A1H3ENB4</accession>
<protein>
    <recommendedName>
        <fullName evidence="3">DUF4917 domain-containing protein</fullName>
    </recommendedName>
</protein>
<evidence type="ECO:0000313" key="1">
    <source>
        <dbReference type="EMBL" id="SDX79449.1"/>
    </source>
</evidence>
<dbReference type="Proteomes" id="UP000198640">
    <property type="component" value="Unassembled WGS sequence"/>
</dbReference>
<dbReference type="InterPro" id="IPR032581">
    <property type="entry name" value="DUF4917"/>
</dbReference>
<organism evidence="1 2">
    <name type="scientific">Nitrosomonas halophila</name>
    <dbReference type="NCBI Taxonomy" id="44576"/>
    <lineage>
        <taxon>Bacteria</taxon>
        <taxon>Pseudomonadati</taxon>
        <taxon>Pseudomonadota</taxon>
        <taxon>Betaproteobacteria</taxon>
        <taxon>Nitrosomonadales</taxon>
        <taxon>Nitrosomonadaceae</taxon>
        <taxon>Nitrosomonas</taxon>
    </lineage>
</organism>
<dbReference type="Pfam" id="PF16263">
    <property type="entry name" value="DUF4917"/>
    <property type="match status" value="1"/>
</dbReference>